<sequence>MLASSEFSEVGLVDMKFSLALPREAMSVPVIRRVLGDALRGLGVSEDCIDDILVAASEACTNVVRHSTTVEYEVDGTIDDENCVLWITDHGTGMRRPAETGELAESGRGMNIMRALVDDLTLDARPDGVRVAMRKRLTWHDEALMRRLESELVHSAR</sequence>
<keyword evidence="4" id="KW-1185">Reference proteome</keyword>
<dbReference type="Proteomes" id="UP000272400">
    <property type="component" value="Unassembled WGS sequence"/>
</dbReference>
<dbReference type="PANTHER" id="PTHR35526">
    <property type="entry name" value="ANTI-SIGMA-F FACTOR RSBW-RELATED"/>
    <property type="match status" value="1"/>
</dbReference>
<comment type="caution">
    <text evidence="3">The sequence shown here is derived from an EMBL/GenBank/DDBJ whole genome shotgun (WGS) entry which is preliminary data.</text>
</comment>
<dbReference type="Pfam" id="PF13581">
    <property type="entry name" value="HATPase_c_2"/>
    <property type="match status" value="1"/>
</dbReference>
<organism evidence="3 4">
    <name type="scientific">Actinocorallia herbida</name>
    <dbReference type="NCBI Taxonomy" id="58109"/>
    <lineage>
        <taxon>Bacteria</taxon>
        <taxon>Bacillati</taxon>
        <taxon>Actinomycetota</taxon>
        <taxon>Actinomycetes</taxon>
        <taxon>Streptosporangiales</taxon>
        <taxon>Thermomonosporaceae</taxon>
        <taxon>Actinocorallia</taxon>
    </lineage>
</organism>
<dbReference type="CDD" id="cd16936">
    <property type="entry name" value="HATPase_RsbW-like"/>
    <property type="match status" value="1"/>
</dbReference>
<dbReference type="EMBL" id="RJKE01000001">
    <property type="protein sequence ID" value="ROO90462.1"/>
    <property type="molecule type" value="Genomic_DNA"/>
</dbReference>
<dbReference type="SUPFAM" id="SSF55874">
    <property type="entry name" value="ATPase domain of HSP90 chaperone/DNA topoisomerase II/histidine kinase"/>
    <property type="match status" value="1"/>
</dbReference>
<feature type="domain" description="Histidine kinase/HSP90-like ATPase" evidence="2">
    <location>
        <begin position="24"/>
        <end position="135"/>
    </location>
</feature>
<evidence type="ECO:0000256" key="1">
    <source>
        <dbReference type="ARBA" id="ARBA00022527"/>
    </source>
</evidence>
<keyword evidence="3" id="KW-0418">Kinase</keyword>
<evidence type="ECO:0000313" key="4">
    <source>
        <dbReference type="Proteomes" id="UP000272400"/>
    </source>
</evidence>
<keyword evidence="3" id="KW-0808">Transferase</keyword>
<accession>A0A3N1DAA4</accession>
<dbReference type="InterPro" id="IPR003594">
    <property type="entry name" value="HATPase_dom"/>
</dbReference>
<dbReference type="AlphaFoldDB" id="A0A3N1DAA4"/>
<protein>
    <submittedName>
        <fullName evidence="3">Serine/threonine-protein kinase RsbW</fullName>
    </submittedName>
</protein>
<dbReference type="PANTHER" id="PTHR35526:SF3">
    <property type="entry name" value="ANTI-SIGMA-F FACTOR RSBW"/>
    <property type="match status" value="1"/>
</dbReference>
<reference evidence="3 4" key="1">
    <citation type="submission" date="2018-11" db="EMBL/GenBank/DDBJ databases">
        <title>Sequencing the genomes of 1000 actinobacteria strains.</title>
        <authorList>
            <person name="Klenk H.-P."/>
        </authorList>
    </citation>
    <scope>NUCLEOTIDE SEQUENCE [LARGE SCALE GENOMIC DNA]</scope>
    <source>
        <strain evidence="3 4">DSM 44254</strain>
    </source>
</reference>
<evidence type="ECO:0000313" key="3">
    <source>
        <dbReference type="EMBL" id="ROO90462.1"/>
    </source>
</evidence>
<name>A0A3N1DAA4_9ACTN</name>
<gene>
    <name evidence="3" type="ORF">EDD29_8189</name>
</gene>
<dbReference type="InterPro" id="IPR050267">
    <property type="entry name" value="Anti-sigma-factor_SerPK"/>
</dbReference>
<evidence type="ECO:0000259" key="2">
    <source>
        <dbReference type="Pfam" id="PF13581"/>
    </source>
</evidence>
<dbReference type="InterPro" id="IPR036890">
    <property type="entry name" value="HATPase_C_sf"/>
</dbReference>
<proteinExistence type="predicted"/>
<keyword evidence="1" id="KW-0723">Serine/threonine-protein kinase</keyword>
<dbReference type="GO" id="GO:0004674">
    <property type="term" value="F:protein serine/threonine kinase activity"/>
    <property type="evidence" value="ECO:0007669"/>
    <property type="project" value="UniProtKB-KW"/>
</dbReference>
<dbReference type="Gene3D" id="3.30.565.10">
    <property type="entry name" value="Histidine kinase-like ATPase, C-terminal domain"/>
    <property type="match status" value="1"/>
</dbReference>